<dbReference type="RefSeq" id="WP_154918322.1">
    <property type="nucleotide sequence ID" value="NZ_VUOE01000001.1"/>
</dbReference>
<dbReference type="InterPro" id="IPR009057">
    <property type="entry name" value="Homeodomain-like_sf"/>
</dbReference>
<dbReference type="PROSITE" id="PS01124">
    <property type="entry name" value="HTH_ARAC_FAMILY_2"/>
    <property type="match status" value="1"/>
</dbReference>
<dbReference type="InterPro" id="IPR020449">
    <property type="entry name" value="Tscrpt_reg_AraC-type_HTH"/>
</dbReference>
<protein>
    <submittedName>
        <fullName evidence="5">Helix-turn-helix transcriptional regulator</fullName>
    </submittedName>
</protein>
<dbReference type="Proteomes" id="UP000323188">
    <property type="component" value="Unassembled WGS sequence"/>
</dbReference>
<dbReference type="PANTHER" id="PTHR47893">
    <property type="entry name" value="REGULATORY PROTEIN PCHR"/>
    <property type="match status" value="1"/>
</dbReference>
<dbReference type="PANTHER" id="PTHR47893:SF1">
    <property type="entry name" value="REGULATORY PROTEIN PCHR"/>
    <property type="match status" value="1"/>
</dbReference>
<dbReference type="SMART" id="SM00342">
    <property type="entry name" value="HTH_ARAC"/>
    <property type="match status" value="1"/>
</dbReference>
<evidence type="ECO:0000256" key="1">
    <source>
        <dbReference type="ARBA" id="ARBA00023015"/>
    </source>
</evidence>
<proteinExistence type="predicted"/>
<accession>A0A5B2U1C0</accession>
<dbReference type="AlphaFoldDB" id="A0A5B2U1C0"/>
<evidence type="ECO:0000256" key="3">
    <source>
        <dbReference type="ARBA" id="ARBA00023163"/>
    </source>
</evidence>
<organism evidence="5 6">
    <name type="scientific">Maribacter flavus</name>
    <dbReference type="NCBI Taxonomy" id="1658664"/>
    <lineage>
        <taxon>Bacteria</taxon>
        <taxon>Pseudomonadati</taxon>
        <taxon>Bacteroidota</taxon>
        <taxon>Flavobacteriia</taxon>
        <taxon>Flavobacteriales</taxon>
        <taxon>Flavobacteriaceae</taxon>
        <taxon>Maribacter</taxon>
    </lineage>
</organism>
<dbReference type="EMBL" id="VUOE01000001">
    <property type="protein sequence ID" value="KAA2219850.1"/>
    <property type="molecule type" value="Genomic_DNA"/>
</dbReference>
<dbReference type="SUPFAM" id="SSF46689">
    <property type="entry name" value="Homeodomain-like"/>
    <property type="match status" value="1"/>
</dbReference>
<dbReference type="GO" id="GO:0003700">
    <property type="term" value="F:DNA-binding transcription factor activity"/>
    <property type="evidence" value="ECO:0007669"/>
    <property type="project" value="InterPro"/>
</dbReference>
<dbReference type="Gene3D" id="1.10.10.60">
    <property type="entry name" value="Homeodomain-like"/>
    <property type="match status" value="2"/>
</dbReference>
<keyword evidence="1" id="KW-0805">Transcription regulation</keyword>
<dbReference type="GO" id="GO:0043565">
    <property type="term" value="F:sequence-specific DNA binding"/>
    <property type="evidence" value="ECO:0007669"/>
    <property type="project" value="InterPro"/>
</dbReference>
<evidence type="ECO:0000313" key="6">
    <source>
        <dbReference type="Proteomes" id="UP000323188"/>
    </source>
</evidence>
<dbReference type="InterPro" id="IPR053142">
    <property type="entry name" value="PchR_regulatory_protein"/>
</dbReference>
<name>A0A5B2U1C0_9FLAO</name>
<sequence length="348" mass="40434">MITIKTTGNSTRENVRQIQEQIGGVISERWGEFTLLINNENATGNIRFISFEWGVTMLEYNITFHEDVIFESNYADFSPIRFYYCLKGQCGHRFGNQLESELRQLEQFQSVIIANMDNTTSLGYFEKGVELSMNVILITRRKFLKKRLNGVQELNKRLYDVFMDTDHERKFAFFGSYNLKLANKISALRKVRSKNGMIRIMQIEGLVYEILAMHIAQHEKESKNSLPSTSLLRRELKIIRDLANSIAKNVSKDYTLEQLARESGLSQAKLQEGFKLLYARTVTEYIRHVRLEAARDFLRNSDMNISQVVYSIGFSSRSYFSKIFKNKYDISPSEFQAHVKQALSLETI</sequence>
<keyword evidence="3" id="KW-0804">Transcription</keyword>
<evidence type="ECO:0000259" key="4">
    <source>
        <dbReference type="PROSITE" id="PS01124"/>
    </source>
</evidence>
<dbReference type="PRINTS" id="PR00032">
    <property type="entry name" value="HTHARAC"/>
</dbReference>
<reference evidence="5 6" key="1">
    <citation type="submission" date="2019-09" db="EMBL/GenBank/DDBJ databases">
        <authorList>
            <person name="Khan S.A."/>
            <person name="Jeon C.O."/>
            <person name="Chun B.H."/>
            <person name="Jeong S.E."/>
        </authorList>
    </citation>
    <scope>NUCLEOTIDE SEQUENCE [LARGE SCALE GENOMIC DNA]</scope>
    <source>
        <strain evidence="5 6">KCTC 42508</strain>
    </source>
</reference>
<gene>
    <name evidence="5" type="ORF">F0361_09765</name>
</gene>
<evidence type="ECO:0000256" key="2">
    <source>
        <dbReference type="ARBA" id="ARBA00023125"/>
    </source>
</evidence>
<comment type="caution">
    <text evidence="5">The sequence shown here is derived from an EMBL/GenBank/DDBJ whole genome shotgun (WGS) entry which is preliminary data.</text>
</comment>
<keyword evidence="2" id="KW-0238">DNA-binding</keyword>
<feature type="domain" description="HTH araC/xylS-type" evidence="4">
    <location>
        <begin position="240"/>
        <end position="338"/>
    </location>
</feature>
<evidence type="ECO:0000313" key="5">
    <source>
        <dbReference type="EMBL" id="KAA2219850.1"/>
    </source>
</evidence>
<dbReference type="InterPro" id="IPR018060">
    <property type="entry name" value="HTH_AraC"/>
</dbReference>
<dbReference type="Pfam" id="PF12833">
    <property type="entry name" value="HTH_18"/>
    <property type="match status" value="1"/>
</dbReference>